<dbReference type="Pfam" id="PF13432">
    <property type="entry name" value="TPR_16"/>
    <property type="match status" value="3"/>
</dbReference>
<dbReference type="EMBL" id="JAEAOA010001141">
    <property type="protein sequence ID" value="KAK3606968.1"/>
    <property type="molecule type" value="Genomic_DNA"/>
</dbReference>
<feature type="repeat" description="TPR" evidence="4">
    <location>
        <begin position="255"/>
        <end position="288"/>
    </location>
</feature>
<feature type="repeat" description="TPR" evidence="4">
    <location>
        <begin position="119"/>
        <end position="152"/>
    </location>
</feature>
<dbReference type="PANTHER" id="PTHR12558">
    <property type="entry name" value="CELL DIVISION CYCLE 16,23,27"/>
    <property type="match status" value="1"/>
</dbReference>
<feature type="repeat" description="TPR" evidence="4">
    <location>
        <begin position="51"/>
        <end position="84"/>
    </location>
</feature>
<dbReference type="Pfam" id="PF14559">
    <property type="entry name" value="TPR_19"/>
    <property type="match status" value="1"/>
</dbReference>
<dbReference type="PANTHER" id="PTHR12558:SF13">
    <property type="entry name" value="CELL DIVISION CYCLE PROTEIN 27 HOMOLOG"/>
    <property type="match status" value="1"/>
</dbReference>
<dbReference type="Proteomes" id="UP001195483">
    <property type="component" value="Unassembled WGS sequence"/>
</dbReference>
<accession>A0AAE0TBZ2</accession>
<sequence>MIPPDFSQQTQAAEQPKSESPQSEDGKASQEVLYRELFFHRNLVRENPNDKHHRYSIAQVFIRLGNFEDAVGHLKAALNIDPGYTDAQTLMGDCYARMGYKDRALSSYQAAAAMAPNADIPLKNAAAILYSEGKYSQAAEYYERLIAINPEEREARRNLALVYYMNGEYAKSLRAVQPNISHKDASGEDYTQYGMCLNRLKQEEQACQALETACKLIPDNPVYLINLGNVYLSLKKPEAAERAYRRAIELNPQDSTAWFNLGELMMKHGNPEDAASAFEKVLAIDPKDGETCLYLAKTKMNRRPEEALKLLNKAKDLGIKSEEIRKLSADILEKLGREREALKIIKGLYDDSPYDLINLYRLFRLYLKTGAPKDAIPLLSSVPSVEPADKQLFMSFASYLRYTGNPKEELECLEKIIKTDNDYLPAKERIRDIAFEGGYFERAYRLSEKMSLARPLSLHSNYILIGQLLFMGEADTACREAEEFFDIASYAPAFWIKLFRLFKRYGQADLLRDRLTARIMTGKDSIFTVAGFCRVLEDAGCDTEVEDICRFWLTKDLNHPLILNILGQFLNPAGRLEVPDLYVTLGEAHAKLNEPDRARELCEIALKKDASCYRALFNLGLLENKAGNADAALSYFDRALEKQTADYRIWFNRGILRLKNEDTEGGTEDVVRAVRLEPGNSQMLTALGGLYIRRKLYPEAKHCLLKAAACDRTNTKAWHNLAVLFETLNEPEKTRRCTQQAGG</sequence>
<evidence type="ECO:0000256" key="2">
    <source>
        <dbReference type="ARBA" id="ARBA00038210"/>
    </source>
</evidence>
<feature type="repeat" description="TPR" evidence="4">
    <location>
        <begin position="221"/>
        <end position="254"/>
    </location>
</feature>
<reference evidence="6" key="3">
    <citation type="submission" date="2023-05" db="EMBL/GenBank/DDBJ databases">
        <authorList>
            <person name="Smith C.H."/>
        </authorList>
    </citation>
    <scope>NUCLEOTIDE SEQUENCE</scope>
    <source>
        <strain evidence="6">CHS0354</strain>
        <tissue evidence="6">Mantle</tissue>
    </source>
</reference>
<reference evidence="6" key="2">
    <citation type="journal article" date="2021" name="Genome Biol. Evol.">
        <title>Developing a high-quality reference genome for a parasitic bivalve with doubly uniparental inheritance (Bivalvia: Unionida).</title>
        <authorList>
            <person name="Smith C.H."/>
        </authorList>
    </citation>
    <scope>NUCLEOTIDE SEQUENCE</scope>
    <source>
        <strain evidence="6">CHS0354</strain>
        <tissue evidence="6">Mantle</tissue>
    </source>
</reference>
<protein>
    <recommendedName>
        <fullName evidence="3">Cell division cycle protein 27 homolog</fullName>
    </recommendedName>
</protein>
<feature type="compositionally biased region" description="Polar residues" evidence="5">
    <location>
        <begin position="1"/>
        <end position="23"/>
    </location>
</feature>
<proteinExistence type="inferred from homology"/>
<evidence type="ECO:0000256" key="1">
    <source>
        <dbReference type="ARBA" id="ARBA00022803"/>
    </source>
</evidence>
<dbReference type="Pfam" id="PF13181">
    <property type="entry name" value="TPR_8"/>
    <property type="match status" value="1"/>
</dbReference>
<dbReference type="AlphaFoldDB" id="A0AAE0TBZ2"/>
<evidence type="ECO:0000256" key="5">
    <source>
        <dbReference type="SAM" id="MobiDB-lite"/>
    </source>
</evidence>
<dbReference type="PROSITE" id="PS50293">
    <property type="entry name" value="TPR_REGION"/>
    <property type="match status" value="2"/>
</dbReference>
<evidence type="ECO:0000313" key="7">
    <source>
        <dbReference type="Proteomes" id="UP001195483"/>
    </source>
</evidence>
<dbReference type="SMART" id="SM00028">
    <property type="entry name" value="TPR"/>
    <property type="match status" value="11"/>
</dbReference>
<feature type="region of interest" description="Disordered" evidence="5">
    <location>
        <begin position="1"/>
        <end position="27"/>
    </location>
</feature>
<reference evidence="6" key="1">
    <citation type="journal article" date="2021" name="Genome Biol. Evol.">
        <title>A High-Quality Reference Genome for a Parasitic Bivalve with Doubly Uniparental Inheritance (Bivalvia: Unionida).</title>
        <authorList>
            <person name="Smith C.H."/>
        </authorList>
    </citation>
    <scope>NUCLEOTIDE SEQUENCE</scope>
    <source>
        <strain evidence="6">CHS0354</strain>
    </source>
</reference>
<keyword evidence="7" id="KW-1185">Reference proteome</keyword>
<dbReference type="Gene3D" id="1.25.40.10">
    <property type="entry name" value="Tetratricopeptide repeat domain"/>
    <property type="match status" value="4"/>
</dbReference>
<dbReference type="SUPFAM" id="SSF48452">
    <property type="entry name" value="TPR-like"/>
    <property type="match status" value="3"/>
</dbReference>
<name>A0AAE0TBZ2_9BIVA</name>
<comment type="caution">
    <text evidence="6">The sequence shown here is derived from an EMBL/GenBank/DDBJ whole genome shotgun (WGS) entry which is preliminary data.</text>
</comment>
<evidence type="ECO:0000256" key="4">
    <source>
        <dbReference type="PROSITE-ProRule" id="PRU00339"/>
    </source>
</evidence>
<gene>
    <name evidence="6" type="ORF">CHS0354_018564</name>
</gene>
<dbReference type="PROSITE" id="PS50005">
    <property type="entry name" value="TPR"/>
    <property type="match status" value="6"/>
</dbReference>
<organism evidence="6 7">
    <name type="scientific">Potamilus streckersoni</name>
    <dbReference type="NCBI Taxonomy" id="2493646"/>
    <lineage>
        <taxon>Eukaryota</taxon>
        <taxon>Metazoa</taxon>
        <taxon>Spiralia</taxon>
        <taxon>Lophotrochozoa</taxon>
        <taxon>Mollusca</taxon>
        <taxon>Bivalvia</taxon>
        <taxon>Autobranchia</taxon>
        <taxon>Heteroconchia</taxon>
        <taxon>Palaeoheterodonta</taxon>
        <taxon>Unionida</taxon>
        <taxon>Unionoidea</taxon>
        <taxon>Unionidae</taxon>
        <taxon>Ambleminae</taxon>
        <taxon>Lampsilini</taxon>
        <taxon>Potamilus</taxon>
    </lineage>
</organism>
<keyword evidence="1 4" id="KW-0802">TPR repeat</keyword>
<comment type="similarity">
    <text evidence="2">Belongs to the APC3/CDC27 family.</text>
</comment>
<feature type="repeat" description="TPR" evidence="4">
    <location>
        <begin position="85"/>
        <end position="118"/>
    </location>
</feature>
<dbReference type="InterPro" id="IPR011990">
    <property type="entry name" value="TPR-like_helical_dom_sf"/>
</dbReference>
<feature type="repeat" description="TPR" evidence="4">
    <location>
        <begin position="613"/>
        <end position="646"/>
    </location>
</feature>
<evidence type="ECO:0000313" key="6">
    <source>
        <dbReference type="EMBL" id="KAK3606968.1"/>
    </source>
</evidence>
<evidence type="ECO:0000256" key="3">
    <source>
        <dbReference type="ARBA" id="ARBA00039307"/>
    </source>
</evidence>
<dbReference type="InterPro" id="IPR019734">
    <property type="entry name" value="TPR_rpt"/>
</dbReference>